<keyword evidence="2" id="KW-0813">Transport</keyword>
<feature type="transmembrane region" description="Helical" evidence="12">
    <location>
        <begin position="311"/>
        <end position="327"/>
    </location>
</feature>
<dbReference type="PROSITE" id="PS51098">
    <property type="entry name" value="PTS_EIIB_TYPE_1"/>
    <property type="match status" value="1"/>
</dbReference>
<keyword evidence="10 12" id="KW-0472">Membrane</keyword>
<feature type="transmembrane region" description="Helical" evidence="12">
    <location>
        <begin position="278"/>
        <end position="299"/>
    </location>
</feature>
<dbReference type="PANTHER" id="PTHR30009">
    <property type="entry name" value="CYTOCHROME C-TYPE SYNTHESIS PROTEIN AND PTS TRANSMEMBRANE COMPONENT"/>
    <property type="match status" value="1"/>
</dbReference>
<feature type="transmembrane region" description="Helical" evidence="12">
    <location>
        <begin position="96"/>
        <end position="116"/>
    </location>
</feature>
<dbReference type="EMBL" id="DYVF01000058">
    <property type="protein sequence ID" value="HJG31691.1"/>
    <property type="molecule type" value="Genomic_DNA"/>
</dbReference>
<feature type="domain" description="PTS EIIC type-1" evidence="14">
    <location>
        <begin position="3"/>
        <end position="424"/>
    </location>
</feature>
<comment type="subcellular location">
    <subcellularLocation>
        <location evidence="1">Cell membrane</location>
        <topology evidence="1">Multi-pass membrane protein</topology>
    </subcellularLocation>
</comment>
<evidence type="ECO:0000259" key="13">
    <source>
        <dbReference type="PROSITE" id="PS51098"/>
    </source>
</evidence>
<evidence type="ECO:0000259" key="14">
    <source>
        <dbReference type="PROSITE" id="PS51103"/>
    </source>
</evidence>
<reference evidence="15" key="2">
    <citation type="submission" date="2021-09" db="EMBL/GenBank/DDBJ databases">
        <authorList>
            <person name="Gilroy R."/>
        </authorList>
    </citation>
    <scope>NUCLEOTIDE SEQUENCE</scope>
    <source>
        <strain evidence="15">ChiGjej2B2-7701</strain>
    </source>
</reference>
<dbReference type="InterPro" id="IPR018113">
    <property type="entry name" value="PTrfase_EIIB_Cys"/>
</dbReference>
<feature type="transmembrane region" description="Helical" evidence="12">
    <location>
        <begin position="12"/>
        <end position="33"/>
    </location>
</feature>
<feature type="active site" description="Phosphocysteine intermediate; for EIIB activity" evidence="11">
    <location>
        <position position="464"/>
    </location>
</feature>
<keyword evidence="3" id="KW-1003">Cell membrane</keyword>
<protein>
    <submittedName>
        <fullName evidence="15">PTS transporter subunit EIIC</fullName>
    </submittedName>
</protein>
<dbReference type="GO" id="GO:0005886">
    <property type="term" value="C:plasma membrane"/>
    <property type="evidence" value="ECO:0007669"/>
    <property type="project" value="UniProtKB-SubCell"/>
</dbReference>
<feature type="transmembrane region" description="Helical" evidence="12">
    <location>
        <begin position="53"/>
        <end position="84"/>
    </location>
</feature>
<dbReference type="InterPro" id="IPR003352">
    <property type="entry name" value="PTS_EIIC"/>
</dbReference>
<evidence type="ECO:0000256" key="1">
    <source>
        <dbReference type="ARBA" id="ARBA00004651"/>
    </source>
</evidence>
<proteinExistence type="predicted"/>
<sequence>MGSKLYNGFQKLGKVLMAPVLLLPISGILVGLGSALSNANLMELAPFLASEPMVIFSTLIKAAGNVVNNHISVLFAICVAYGYARAEKATAALSGFLGYMTMNTIMGQLLTLLGVIDPENLLTGQSSILGVVTLDTGVFGGIAVGLIVSWLHNRYYKIQLPPVLGIFNGTRFIPAITIIVASLLGCVLSVLWPPVQNALSMMSTFIDSTGVFGAFIYGLSERLLLPFGLHHFIYLPFFFTSLGGTMTVDGQTVEGAVNIYNAILNTPGMMYDIDVSKYVMNGKVLFAMFGLTGAALAIWRSSLPKNRKKTASLMIAAVIPAAFMGITEPLEYSFLFVAPVLFVVHAFLCGLAYVLTYLVQFNVPGPSAFGGPFLSWIFNGIMNADKGSNWFWLIPLGVAYFGLYYALFRVFIKKFDFKTPGREDDAGDDAADSASAGASQTNELIPQIVEAVGGKDNIKSVDACFTRLRLKLNDVGLVKEDPYFKESLGASAIVHVGDGVQIVYGNKASVYKSEMREYLGME</sequence>
<dbReference type="InterPro" id="IPR001996">
    <property type="entry name" value="PTS_IIB_1"/>
</dbReference>
<keyword evidence="9 12" id="KW-1133">Transmembrane helix</keyword>
<feature type="transmembrane region" description="Helical" evidence="12">
    <location>
        <begin position="128"/>
        <end position="151"/>
    </location>
</feature>
<keyword evidence="6" id="KW-0598">Phosphotransferase system</keyword>
<feature type="transmembrane region" description="Helical" evidence="12">
    <location>
        <begin position="198"/>
        <end position="219"/>
    </location>
</feature>
<dbReference type="GO" id="GO:0016301">
    <property type="term" value="F:kinase activity"/>
    <property type="evidence" value="ECO:0007669"/>
    <property type="project" value="UniProtKB-KW"/>
</dbReference>
<dbReference type="InterPro" id="IPR050429">
    <property type="entry name" value="PTS_Glucose_EIICBA"/>
</dbReference>
<evidence type="ECO:0000256" key="8">
    <source>
        <dbReference type="ARBA" id="ARBA00022777"/>
    </source>
</evidence>
<feature type="transmembrane region" description="Helical" evidence="12">
    <location>
        <begin position="333"/>
        <end position="355"/>
    </location>
</feature>
<feature type="transmembrane region" description="Helical" evidence="12">
    <location>
        <begin position="367"/>
        <end position="384"/>
    </location>
</feature>
<organism evidence="15 16">
    <name type="scientific">Collinsella ihumii</name>
    <dbReference type="NCBI Taxonomy" id="1720204"/>
    <lineage>
        <taxon>Bacteria</taxon>
        <taxon>Bacillati</taxon>
        <taxon>Actinomycetota</taxon>
        <taxon>Coriobacteriia</taxon>
        <taxon>Coriobacteriales</taxon>
        <taxon>Coriobacteriaceae</taxon>
        <taxon>Collinsella</taxon>
    </lineage>
</organism>
<dbReference type="Gene3D" id="3.30.1360.60">
    <property type="entry name" value="Glucose permease domain IIB"/>
    <property type="match status" value="1"/>
</dbReference>
<evidence type="ECO:0000256" key="6">
    <source>
        <dbReference type="ARBA" id="ARBA00022683"/>
    </source>
</evidence>
<dbReference type="GO" id="GO:0009401">
    <property type="term" value="P:phosphoenolpyruvate-dependent sugar phosphotransferase system"/>
    <property type="evidence" value="ECO:0007669"/>
    <property type="project" value="UniProtKB-KW"/>
</dbReference>
<dbReference type="GO" id="GO:0008982">
    <property type="term" value="F:protein-N(PI)-phosphohistidine-sugar phosphotransferase activity"/>
    <property type="evidence" value="ECO:0007669"/>
    <property type="project" value="InterPro"/>
</dbReference>
<dbReference type="Proteomes" id="UP000746751">
    <property type="component" value="Unassembled WGS sequence"/>
</dbReference>
<comment type="caution">
    <text evidence="15">The sequence shown here is derived from an EMBL/GenBank/DDBJ whole genome shotgun (WGS) entry which is preliminary data.</text>
</comment>
<reference evidence="15" key="1">
    <citation type="journal article" date="2021" name="PeerJ">
        <title>Extensive microbial diversity within the chicken gut microbiome revealed by metagenomics and culture.</title>
        <authorList>
            <person name="Gilroy R."/>
            <person name="Ravi A."/>
            <person name="Getino M."/>
            <person name="Pursley I."/>
            <person name="Horton D.L."/>
            <person name="Alikhan N.F."/>
            <person name="Baker D."/>
            <person name="Gharbi K."/>
            <person name="Hall N."/>
            <person name="Watson M."/>
            <person name="Adriaenssens E.M."/>
            <person name="Foster-Nyarko E."/>
            <person name="Jarju S."/>
            <person name="Secka A."/>
            <person name="Antonio M."/>
            <person name="Oren A."/>
            <person name="Chaudhuri R.R."/>
            <person name="La Ragione R."/>
            <person name="Hildebrand F."/>
            <person name="Pallen M.J."/>
        </authorList>
    </citation>
    <scope>NUCLEOTIDE SEQUENCE</scope>
    <source>
        <strain evidence="15">ChiGjej2B2-7701</strain>
    </source>
</reference>
<feature type="domain" description="PTS EIIB type-1" evidence="13">
    <location>
        <begin position="442"/>
        <end position="522"/>
    </location>
</feature>
<dbReference type="InterPro" id="IPR013013">
    <property type="entry name" value="PTS_EIIC_1"/>
</dbReference>
<keyword evidence="5" id="KW-0808">Transferase</keyword>
<gene>
    <name evidence="15" type="ORF">K8U80_09920</name>
</gene>
<keyword evidence="8" id="KW-0418">Kinase</keyword>
<keyword evidence="7 12" id="KW-0812">Transmembrane</keyword>
<dbReference type="NCBIfam" id="TIGR00826">
    <property type="entry name" value="EIIB_glc"/>
    <property type="match status" value="1"/>
</dbReference>
<keyword evidence="4" id="KW-0762">Sugar transport</keyword>
<dbReference type="CDD" id="cd00212">
    <property type="entry name" value="PTS_IIB_glc"/>
    <property type="match status" value="1"/>
</dbReference>
<dbReference type="SUPFAM" id="SSF55604">
    <property type="entry name" value="Glucose permease domain IIB"/>
    <property type="match status" value="1"/>
</dbReference>
<evidence type="ECO:0000256" key="12">
    <source>
        <dbReference type="SAM" id="Phobius"/>
    </source>
</evidence>
<name>A0A921LR57_9ACTN</name>
<dbReference type="Pfam" id="PF02378">
    <property type="entry name" value="PTS_EIIC"/>
    <property type="match status" value="1"/>
</dbReference>
<evidence type="ECO:0000256" key="9">
    <source>
        <dbReference type="ARBA" id="ARBA00022989"/>
    </source>
</evidence>
<feature type="transmembrane region" description="Helical" evidence="12">
    <location>
        <begin position="172"/>
        <end position="192"/>
    </location>
</feature>
<evidence type="ECO:0000256" key="5">
    <source>
        <dbReference type="ARBA" id="ARBA00022679"/>
    </source>
</evidence>
<dbReference type="GO" id="GO:0090563">
    <property type="term" value="F:protein-phosphocysteine-sugar phosphotransferase activity"/>
    <property type="evidence" value="ECO:0007669"/>
    <property type="project" value="TreeGrafter"/>
</dbReference>
<evidence type="ECO:0000313" key="15">
    <source>
        <dbReference type="EMBL" id="HJG31691.1"/>
    </source>
</evidence>
<dbReference type="Pfam" id="PF00367">
    <property type="entry name" value="PTS_EIIB"/>
    <property type="match status" value="1"/>
</dbReference>
<feature type="transmembrane region" description="Helical" evidence="12">
    <location>
        <begin position="231"/>
        <end position="248"/>
    </location>
</feature>
<dbReference type="AlphaFoldDB" id="A0A921LR57"/>
<dbReference type="InterPro" id="IPR036878">
    <property type="entry name" value="Glu_permease_IIB"/>
</dbReference>
<dbReference type="PROSITE" id="PS01035">
    <property type="entry name" value="PTS_EIIB_TYPE_1_CYS"/>
    <property type="match status" value="1"/>
</dbReference>
<evidence type="ECO:0000256" key="3">
    <source>
        <dbReference type="ARBA" id="ARBA00022475"/>
    </source>
</evidence>
<evidence type="ECO:0000256" key="4">
    <source>
        <dbReference type="ARBA" id="ARBA00022597"/>
    </source>
</evidence>
<evidence type="ECO:0000256" key="10">
    <source>
        <dbReference type="ARBA" id="ARBA00023136"/>
    </source>
</evidence>
<evidence type="ECO:0000256" key="2">
    <source>
        <dbReference type="ARBA" id="ARBA00022448"/>
    </source>
</evidence>
<feature type="transmembrane region" description="Helical" evidence="12">
    <location>
        <begin position="390"/>
        <end position="412"/>
    </location>
</feature>
<accession>A0A921LR57</accession>
<evidence type="ECO:0000313" key="16">
    <source>
        <dbReference type="Proteomes" id="UP000746751"/>
    </source>
</evidence>
<dbReference type="PROSITE" id="PS51103">
    <property type="entry name" value="PTS_EIIC_TYPE_1"/>
    <property type="match status" value="1"/>
</dbReference>
<evidence type="ECO:0000256" key="11">
    <source>
        <dbReference type="PROSITE-ProRule" id="PRU00421"/>
    </source>
</evidence>
<evidence type="ECO:0000256" key="7">
    <source>
        <dbReference type="ARBA" id="ARBA00022692"/>
    </source>
</evidence>
<dbReference type="PANTHER" id="PTHR30009:SF24">
    <property type="entry name" value="PTS SYSTEM, IIBC COMPONENT"/>
    <property type="match status" value="1"/>
</dbReference>